<proteinExistence type="inferred from homology"/>
<evidence type="ECO:0000256" key="1">
    <source>
        <dbReference type="ARBA" id="ARBA00006739"/>
    </source>
</evidence>
<keyword evidence="2" id="KW-0328">Glycosyltransferase</keyword>
<dbReference type="STRING" id="1178515.SY83_08450"/>
<evidence type="ECO:0000256" key="4">
    <source>
        <dbReference type="SAM" id="Phobius"/>
    </source>
</evidence>
<evidence type="ECO:0000256" key="2">
    <source>
        <dbReference type="ARBA" id="ARBA00022676"/>
    </source>
</evidence>
<name>A0A172TH08_9BACL</name>
<dbReference type="OrthoDB" id="9797391at2"/>
<dbReference type="KEGG" id="pswu:SY83_08450"/>
<dbReference type="Pfam" id="PF13641">
    <property type="entry name" value="Glyco_tranf_2_3"/>
    <property type="match status" value="1"/>
</dbReference>
<dbReference type="PANTHER" id="PTHR43630:SF1">
    <property type="entry name" value="POLY-BETA-1,6-N-ACETYL-D-GLUCOSAMINE SYNTHASE"/>
    <property type="match status" value="1"/>
</dbReference>
<dbReference type="PANTHER" id="PTHR43630">
    <property type="entry name" value="POLY-BETA-1,6-N-ACETYL-D-GLUCOSAMINE SYNTHASE"/>
    <property type="match status" value="1"/>
</dbReference>
<evidence type="ECO:0000313" key="6">
    <source>
        <dbReference type="Proteomes" id="UP000076927"/>
    </source>
</evidence>
<accession>A0A172TH08</accession>
<dbReference type="Gene3D" id="3.90.550.10">
    <property type="entry name" value="Spore Coat Polysaccharide Biosynthesis Protein SpsA, Chain A"/>
    <property type="match status" value="1"/>
</dbReference>
<feature type="transmembrane region" description="Helical" evidence="4">
    <location>
        <begin position="295"/>
        <end position="315"/>
    </location>
</feature>
<organism evidence="5 6">
    <name type="scientific">Paenibacillus swuensis</name>
    <dbReference type="NCBI Taxonomy" id="1178515"/>
    <lineage>
        <taxon>Bacteria</taxon>
        <taxon>Bacillati</taxon>
        <taxon>Bacillota</taxon>
        <taxon>Bacilli</taxon>
        <taxon>Bacillales</taxon>
        <taxon>Paenibacillaceae</taxon>
        <taxon>Paenibacillus</taxon>
    </lineage>
</organism>
<dbReference type="Proteomes" id="UP000076927">
    <property type="component" value="Chromosome"/>
</dbReference>
<evidence type="ECO:0000313" key="5">
    <source>
        <dbReference type="EMBL" id="ANE46300.1"/>
    </source>
</evidence>
<dbReference type="CDD" id="cd06438">
    <property type="entry name" value="EpsO_like"/>
    <property type="match status" value="1"/>
</dbReference>
<feature type="transmembrane region" description="Helical" evidence="4">
    <location>
        <begin position="367"/>
        <end position="386"/>
    </location>
</feature>
<feature type="transmembrane region" description="Helical" evidence="4">
    <location>
        <begin position="6"/>
        <end position="29"/>
    </location>
</feature>
<keyword evidence="4" id="KW-0812">Transmembrane</keyword>
<dbReference type="EMBL" id="CP011388">
    <property type="protein sequence ID" value="ANE46300.1"/>
    <property type="molecule type" value="Genomic_DNA"/>
</dbReference>
<dbReference type="GO" id="GO:0016757">
    <property type="term" value="F:glycosyltransferase activity"/>
    <property type="evidence" value="ECO:0007669"/>
    <property type="project" value="UniProtKB-KW"/>
</dbReference>
<comment type="similarity">
    <text evidence="1">Belongs to the glycosyltransferase 2 family.</text>
</comment>
<dbReference type="PATRIC" id="fig|1178515.4.peg.1682"/>
<feature type="transmembrane region" description="Helical" evidence="4">
    <location>
        <begin position="335"/>
        <end position="355"/>
    </location>
</feature>
<protein>
    <submittedName>
        <fullName evidence="5">Glycosyl transferase family 2</fullName>
    </submittedName>
</protein>
<keyword evidence="4" id="KW-0472">Membrane</keyword>
<dbReference type="RefSeq" id="WP_068605839.1">
    <property type="nucleotide sequence ID" value="NZ_CP011388.1"/>
</dbReference>
<keyword evidence="4" id="KW-1133">Transmembrane helix</keyword>
<sequence length="412" mass="47671">MLDTLLLSAQIYLAVVGVYQLILTFFGYYRKKSRSLLPPDKTFAILVAAHNEEQVIGPLIENLKNLNYPKELYDIHVICDNCTDSTAQISRKMGVNAAVRNNKVLRGKGYAIEWMLKELTRAPRDYDAIVILDADNLVSENYLMEMNTDLLQGSQVIQGYLDTKNPEDSWITSAYGITYWFCNRLWQLPRTNLNMANFLGGTGMCFDHQLLKEMGWGATSLVEDLEFTVRCVQRGVKPKFNYDAKVYDEKPLTFGASAKQRLRWMQGHFTVARKYFFPLLWQSIKDKSLTKFDTALYTITVYNVLLSTITTVVLMADQLFASEPAFTSMYYYLPLWVPIIFTAINLIHFPLALILEGVKSVKVYLSFFTFPFFMLSWVPITFYAFFTQNNKQWSHTQHTRVMRLEEIQSKQI</sequence>
<reference evidence="5 6" key="1">
    <citation type="submission" date="2015-01" db="EMBL/GenBank/DDBJ databases">
        <title>Paenibacillus swuensis/DY6/whole genome sequencing.</title>
        <authorList>
            <person name="Kim M.K."/>
            <person name="Srinivasan S."/>
            <person name="Lee J.-J."/>
        </authorList>
    </citation>
    <scope>NUCLEOTIDE SEQUENCE [LARGE SCALE GENOMIC DNA]</scope>
    <source>
        <strain evidence="5 6">DY6</strain>
    </source>
</reference>
<dbReference type="AlphaFoldDB" id="A0A172TH08"/>
<evidence type="ECO:0000256" key="3">
    <source>
        <dbReference type="ARBA" id="ARBA00022679"/>
    </source>
</evidence>
<keyword evidence="6" id="KW-1185">Reference proteome</keyword>
<dbReference type="SUPFAM" id="SSF53448">
    <property type="entry name" value="Nucleotide-diphospho-sugar transferases"/>
    <property type="match status" value="1"/>
</dbReference>
<keyword evidence="3 5" id="KW-0808">Transferase</keyword>
<gene>
    <name evidence="5" type="ORF">SY83_08450</name>
</gene>
<dbReference type="InterPro" id="IPR029044">
    <property type="entry name" value="Nucleotide-diphossugar_trans"/>
</dbReference>